<reference evidence="1" key="2">
    <citation type="submission" date="2025-09" db="UniProtKB">
        <authorList>
            <consortium name="Ensembl"/>
        </authorList>
    </citation>
    <scope>IDENTIFICATION</scope>
</reference>
<dbReference type="Ensembl" id="ENSMMNT00015011902.1">
    <property type="protein sequence ID" value="ENSMMNP00015010871.1"/>
    <property type="gene ID" value="ENSMMNG00015008079.1"/>
</dbReference>
<name>A0A8C6B535_MONMO</name>
<proteinExistence type="predicted"/>
<dbReference type="Proteomes" id="UP000694561">
    <property type="component" value="Unplaced"/>
</dbReference>
<accession>A0A8C6B535</accession>
<evidence type="ECO:0000313" key="2">
    <source>
        <dbReference type="Proteomes" id="UP000694561"/>
    </source>
</evidence>
<keyword evidence="2" id="KW-1185">Reference proteome</keyword>
<reference evidence="1" key="1">
    <citation type="submission" date="2025-08" db="UniProtKB">
        <authorList>
            <consortium name="Ensembl"/>
        </authorList>
    </citation>
    <scope>IDENTIFICATION</scope>
</reference>
<dbReference type="AlphaFoldDB" id="A0A8C6B535"/>
<protein>
    <submittedName>
        <fullName evidence="1">Uncharacterized protein</fullName>
    </submittedName>
</protein>
<sequence length="75" mass="8618">ISGSYGMHTFNVIRNYQVVFQSGHTMLFSHQQGMRVPVSLQPLNSLVFSLFFNASHSNRYAVVYHCDLILHFPDD</sequence>
<organism evidence="1 2">
    <name type="scientific">Monodon monoceros</name>
    <name type="common">Narwhal</name>
    <name type="synonym">Ceratodon monodon</name>
    <dbReference type="NCBI Taxonomy" id="40151"/>
    <lineage>
        <taxon>Eukaryota</taxon>
        <taxon>Metazoa</taxon>
        <taxon>Chordata</taxon>
        <taxon>Craniata</taxon>
        <taxon>Vertebrata</taxon>
        <taxon>Euteleostomi</taxon>
        <taxon>Mammalia</taxon>
        <taxon>Eutheria</taxon>
        <taxon>Laurasiatheria</taxon>
        <taxon>Artiodactyla</taxon>
        <taxon>Whippomorpha</taxon>
        <taxon>Cetacea</taxon>
        <taxon>Odontoceti</taxon>
        <taxon>Monodontidae</taxon>
        <taxon>Monodon</taxon>
    </lineage>
</organism>
<evidence type="ECO:0000313" key="1">
    <source>
        <dbReference type="Ensembl" id="ENSMMNP00015010871.1"/>
    </source>
</evidence>